<proteinExistence type="inferred from homology"/>
<organism evidence="5 6">
    <name type="scientific">Lacisediminihabitans changchengi</name>
    <dbReference type="NCBI Taxonomy" id="2787634"/>
    <lineage>
        <taxon>Bacteria</taxon>
        <taxon>Bacillati</taxon>
        <taxon>Actinomycetota</taxon>
        <taxon>Actinomycetes</taxon>
        <taxon>Micrococcales</taxon>
        <taxon>Microbacteriaceae</taxon>
        <taxon>Lacisediminihabitans</taxon>
    </lineage>
</organism>
<dbReference type="EMBL" id="JAEPES010000002">
    <property type="protein sequence ID" value="MBK4347451.1"/>
    <property type="molecule type" value="Genomic_DNA"/>
</dbReference>
<dbReference type="PANTHER" id="PTHR33392">
    <property type="entry name" value="POLYISOPRENYL-TEICHOIC ACID--PEPTIDOGLYCAN TEICHOIC ACID TRANSFERASE TAGU"/>
    <property type="match status" value="1"/>
</dbReference>
<comment type="similarity">
    <text evidence="1">Belongs to the LytR/CpsA/Psr (LCP) family.</text>
</comment>
<dbReference type="NCBIfam" id="TIGR00350">
    <property type="entry name" value="lytR_cpsA_psr"/>
    <property type="match status" value="1"/>
</dbReference>
<evidence type="ECO:0000256" key="2">
    <source>
        <dbReference type="SAM" id="MobiDB-lite"/>
    </source>
</evidence>
<evidence type="ECO:0000259" key="4">
    <source>
        <dbReference type="Pfam" id="PF03816"/>
    </source>
</evidence>
<evidence type="ECO:0000256" key="3">
    <source>
        <dbReference type="SAM" id="Phobius"/>
    </source>
</evidence>
<gene>
    <name evidence="5" type="ORF">IV501_07385</name>
</gene>
<feature type="compositionally biased region" description="Polar residues" evidence="2">
    <location>
        <begin position="396"/>
        <end position="406"/>
    </location>
</feature>
<protein>
    <submittedName>
        <fullName evidence="5">LCP family protein</fullName>
    </submittedName>
</protein>
<evidence type="ECO:0000313" key="6">
    <source>
        <dbReference type="Proteomes" id="UP000636458"/>
    </source>
</evidence>
<dbReference type="Proteomes" id="UP000636458">
    <property type="component" value="Unassembled WGS sequence"/>
</dbReference>
<feature type="transmembrane region" description="Helical" evidence="3">
    <location>
        <begin position="21"/>
        <end position="48"/>
    </location>
</feature>
<keyword evidence="3" id="KW-0812">Transmembrane</keyword>
<accession>A0A934SIV2</accession>
<comment type="caution">
    <text evidence="5">The sequence shown here is derived from an EMBL/GenBank/DDBJ whole genome shotgun (WGS) entry which is preliminary data.</text>
</comment>
<dbReference type="InterPro" id="IPR050922">
    <property type="entry name" value="LytR/CpsA/Psr_CW_biosynth"/>
</dbReference>
<keyword evidence="3" id="KW-0472">Membrane</keyword>
<feature type="domain" description="Cell envelope-related transcriptional attenuator" evidence="4">
    <location>
        <begin position="104"/>
        <end position="258"/>
    </location>
</feature>
<dbReference type="PANTHER" id="PTHR33392:SF6">
    <property type="entry name" value="POLYISOPRENYL-TEICHOIC ACID--PEPTIDOGLYCAN TEICHOIC ACID TRANSFERASE TAGU"/>
    <property type="match status" value="1"/>
</dbReference>
<dbReference type="Pfam" id="PF03816">
    <property type="entry name" value="LytR_cpsA_psr"/>
    <property type="match status" value="1"/>
</dbReference>
<dbReference type="RefSeq" id="WP_200555800.1">
    <property type="nucleotide sequence ID" value="NZ_JAEPES010000002.1"/>
</dbReference>
<keyword evidence="3" id="KW-1133">Transmembrane helix</keyword>
<name>A0A934SIV2_9MICO</name>
<feature type="compositionally biased region" description="Low complexity" evidence="2">
    <location>
        <begin position="354"/>
        <end position="395"/>
    </location>
</feature>
<keyword evidence="6" id="KW-1185">Reference proteome</keyword>
<reference evidence="5" key="1">
    <citation type="submission" date="2021-01" db="EMBL/GenBank/DDBJ databases">
        <title>Lacisediminihabitans sp. nov. strain G11-30, isolated from Antarctic Soil.</title>
        <authorList>
            <person name="Li J."/>
        </authorList>
    </citation>
    <scope>NUCLEOTIDE SEQUENCE</scope>
    <source>
        <strain evidence="5">G11-30</strain>
    </source>
</reference>
<feature type="region of interest" description="Disordered" evidence="2">
    <location>
        <begin position="346"/>
        <end position="412"/>
    </location>
</feature>
<dbReference type="InterPro" id="IPR004474">
    <property type="entry name" value="LytR_CpsA_psr"/>
</dbReference>
<evidence type="ECO:0000256" key="1">
    <source>
        <dbReference type="ARBA" id="ARBA00006068"/>
    </source>
</evidence>
<evidence type="ECO:0000313" key="5">
    <source>
        <dbReference type="EMBL" id="MBK4347451.1"/>
    </source>
</evidence>
<dbReference type="AlphaFoldDB" id="A0A934SIV2"/>
<dbReference type="Gene3D" id="3.40.630.190">
    <property type="entry name" value="LCP protein"/>
    <property type="match status" value="1"/>
</dbReference>
<sequence length="412" mass="42320">MPSRPQTPLARHGRLSHPRPLATAAKFVVAAIAVVAVSSAAVGAVAVYDLSTTVTTGGVKLIGQPVAKAPPGLGAYDGEINVLVAASDSAEGDPAYGKRGEHLNDVTMLLHVSADHQSATVVSFPRDLIIPIASCPNGKGGNYPAQVNKINVALTYGGLPCIVKTVENLTGMTIPFAALTEFQGVVGMSNAVGGVTVCIAKAIHDEQIHFDLEAGQQTLVGQDAVQFLRVRYGVGDGSDLARISNQQSFLSALVRKIKTPEVLGNPVKDYELAKAVVDNTKRSESLSNLTTMVSMALAVKDISFEDVVFVKYPSGYGTAAGQNGVLPSKAAADILFTALRNDQPIALTGGTGEGTTLDPNNPTVTSPTTPATTSAAPTDAATPAPSAVALPSSVNGQTAAQNTCTKGQRAKG</sequence>